<evidence type="ECO:0000259" key="3">
    <source>
        <dbReference type="PROSITE" id="PS50048"/>
    </source>
</evidence>
<comment type="caution">
    <text evidence="4">The sequence shown here is derived from an EMBL/GenBank/DDBJ whole genome shotgun (WGS) entry which is preliminary data.</text>
</comment>
<protein>
    <submittedName>
        <fullName evidence="4">C6 zinc finger protein</fullName>
    </submittedName>
</protein>
<organism evidence="4 5">
    <name type="scientific">Colletotrichum tofieldiae</name>
    <dbReference type="NCBI Taxonomy" id="708197"/>
    <lineage>
        <taxon>Eukaryota</taxon>
        <taxon>Fungi</taxon>
        <taxon>Dikarya</taxon>
        <taxon>Ascomycota</taxon>
        <taxon>Pezizomycotina</taxon>
        <taxon>Sordariomycetes</taxon>
        <taxon>Hypocreomycetidae</taxon>
        <taxon>Glomerellales</taxon>
        <taxon>Glomerellaceae</taxon>
        <taxon>Colletotrichum</taxon>
        <taxon>Colletotrichum spaethianum species complex</taxon>
    </lineage>
</organism>
<name>A0A166M5H4_9PEZI</name>
<gene>
    <name evidence="4" type="ORF">CT0861_05647</name>
</gene>
<sequence>LINHFGLRPHIPSSLPSFLPSFRPSPVSSKMPPRRSHKKSRAGCKRCKSRKIKCDEVHPRCGNCVKHGVPCDFENPDILDDLLTALTPSNTQSSHSPVDRAPSMAPSPSAAGSNRGQTPSFAGSPPVMNYSPLYTVPSTAAISTTTTSNNRLLELRLMHQFTSMTSRTLVVNTPATYDIWMNTVPKLAFGGASYLADAMLAVAALHLRSFNPTDKTLIRASHSYMASSLAAYCACLQSGITQANAESLFLTAALIAFQSTATRIFIRDEADPNDPSSAYSLPLSWFHAFQGVKTVVATSWPWIRNSGVVIPIIDSQPVLQLDLDATSPNSFFGKLLDNLDDELRGEDVIMAMSTRQSYQHAVAVLNWAHKLPHRGAALAFPATVSKRFIDLLEERRPRALAILASFFALLKGYESAVWWLDGVARREVMGIVSQFEATSPWWQHLEWPVRIALYKNSIIPPEVWGSDWVTEESKAEQGHNMTTESFVNHIEILTSAFAKAQHFPVAGITVPTHAM</sequence>
<dbReference type="SMART" id="SM00066">
    <property type="entry name" value="GAL4"/>
    <property type="match status" value="1"/>
</dbReference>
<feature type="compositionally biased region" description="Basic residues" evidence="2">
    <location>
        <begin position="32"/>
        <end position="42"/>
    </location>
</feature>
<dbReference type="CDD" id="cd00067">
    <property type="entry name" value="GAL4"/>
    <property type="match status" value="1"/>
</dbReference>
<dbReference type="PANTHER" id="PTHR47657:SF14">
    <property type="entry name" value="ZN(2)-C6 FUNGAL-TYPE DOMAIN-CONTAINING PROTEIN"/>
    <property type="match status" value="1"/>
</dbReference>
<dbReference type="PROSITE" id="PS50048">
    <property type="entry name" value="ZN2_CY6_FUNGAL_2"/>
    <property type="match status" value="1"/>
</dbReference>
<evidence type="ECO:0000256" key="1">
    <source>
        <dbReference type="ARBA" id="ARBA00023242"/>
    </source>
</evidence>
<dbReference type="Proteomes" id="UP000076552">
    <property type="component" value="Unassembled WGS sequence"/>
</dbReference>
<keyword evidence="5" id="KW-1185">Reference proteome</keyword>
<accession>A0A166M5H4</accession>
<feature type="domain" description="Zn(2)-C6 fungal-type" evidence="3">
    <location>
        <begin position="43"/>
        <end position="73"/>
    </location>
</feature>
<feature type="compositionally biased region" description="Polar residues" evidence="2">
    <location>
        <begin position="87"/>
        <end position="96"/>
    </location>
</feature>
<dbReference type="AlphaFoldDB" id="A0A166M5H4"/>
<dbReference type="InterPro" id="IPR036864">
    <property type="entry name" value="Zn2-C6_fun-type_DNA-bd_sf"/>
</dbReference>
<feature type="non-terminal residue" evidence="4">
    <location>
        <position position="1"/>
    </location>
</feature>
<feature type="compositionally biased region" description="Low complexity" evidence="2">
    <location>
        <begin position="101"/>
        <end position="113"/>
    </location>
</feature>
<keyword evidence="1" id="KW-0539">Nucleus</keyword>
<proteinExistence type="predicted"/>
<dbReference type="SUPFAM" id="SSF57701">
    <property type="entry name" value="Zn2/Cys6 DNA-binding domain"/>
    <property type="match status" value="1"/>
</dbReference>
<dbReference type="GO" id="GO:0000981">
    <property type="term" value="F:DNA-binding transcription factor activity, RNA polymerase II-specific"/>
    <property type="evidence" value="ECO:0007669"/>
    <property type="project" value="InterPro"/>
</dbReference>
<feature type="region of interest" description="Disordered" evidence="2">
    <location>
        <begin position="22"/>
        <end position="42"/>
    </location>
</feature>
<evidence type="ECO:0000313" key="5">
    <source>
        <dbReference type="Proteomes" id="UP000076552"/>
    </source>
</evidence>
<dbReference type="EMBL" id="LFIV01000290">
    <property type="protein sequence ID" value="KZL64309.1"/>
    <property type="molecule type" value="Genomic_DNA"/>
</dbReference>
<dbReference type="PANTHER" id="PTHR47657">
    <property type="entry name" value="STEROL REGULATORY ELEMENT-BINDING PROTEIN ECM22"/>
    <property type="match status" value="1"/>
</dbReference>
<feature type="region of interest" description="Disordered" evidence="2">
    <location>
        <begin position="87"/>
        <end position="124"/>
    </location>
</feature>
<evidence type="ECO:0000313" key="4">
    <source>
        <dbReference type="EMBL" id="KZL64309.1"/>
    </source>
</evidence>
<dbReference type="PROSITE" id="PS00463">
    <property type="entry name" value="ZN2_CY6_FUNGAL_1"/>
    <property type="match status" value="1"/>
</dbReference>
<dbReference type="Gene3D" id="4.10.240.10">
    <property type="entry name" value="Zn(2)-C6 fungal-type DNA-binding domain"/>
    <property type="match status" value="1"/>
</dbReference>
<dbReference type="Pfam" id="PF00172">
    <property type="entry name" value="Zn_clus"/>
    <property type="match status" value="1"/>
</dbReference>
<dbReference type="GO" id="GO:0008270">
    <property type="term" value="F:zinc ion binding"/>
    <property type="evidence" value="ECO:0007669"/>
    <property type="project" value="InterPro"/>
</dbReference>
<dbReference type="InterPro" id="IPR052400">
    <property type="entry name" value="Zn2-C6_fungal_TF"/>
</dbReference>
<evidence type="ECO:0000256" key="2">
    <source>
        <dbReference type="SAM" id="MobiDB-lite"/>
    </source>
</evidence>
<reference evidence="4 5" key="1">
    <citation type="submission" date="2015-06" db="EMBL/GenBank/DDBJ databases">
        <title>Survival trade-offs in plant roots during colonization by closely related pathogenic and mutualistic fungi.</title>
        <authorList>
            <person name="Hacquard S."/>
            <person name="Kracher B."/>
            <person name="Hiruma K."/>
            <person name="Weinman A."/>
            <person name="Muench P."/>
            <person name="Garrido Oter R."/>
            <person name="Ver Loren van Themaat E."/>
            <person name="Dallerey J.-F."/>
            <person name="Damm U."/>
            <person name="Henrissat B."/>
            <person name="Lespinet O."/>
            <person name="Thon M."/>
            <person name="Kemen E."/>
            <person name="McHardy A.C."/>
            <person name="Schulze-Lefert P."/>
            <person name="O'Connell R.J."/>
        </authorList>
    </citation>
    <scope>NUCLEOTIDE SEQUENCE [LARGE SCALE GENOMIC DNA]</scope>
    <source>
        <strain evidence="4 5">0861</strain>
    </source>
</reference>
<dbReference type="STRING" id="708197.A0A166M5H4"/>
<dbReference type="InterPro" id="IPR001138">
    <property type="entry name" value="Zn2Cys6_DnaBD"/>
</dbReference>